<dbReference type="AlphaFoldDB" id="A0A1T4WKC9"/>
<dbReference type="STRING" id="1121442.SAMN02745702_02386"/>
<proteinExistence type="predicted"/>
<name>A0A1T4WKC9_9BACT</name>
<dbReference type="Proteomes" id="UP000189733">
    <property type="component" value="Unassembled WGS sequence"/>
</dbReference>
<reference evidence="1 2" key="1">
    <citation type="submission" date="2017-02" db="EMBL/GenBank/DDBJ databases">
        <authorList>
            <person name="Peterson S.W."/>
        </authorList>
    </citation>
    <scope>NUCLEOTIDE SEQUENCE [LARGE SCALE GENOMIC DNA]</scope>
    <source>
        <strain evidence="1 2">DSM 18034</strain>
    </source>
</reference>
<evidence type="ECO:0000313" key="2">
    <source>
        <dbReference type="Proteomes" id="UP000189733"/>
    </source>
</evidence>
<organism evidence="1 2">
    <name type="scientific">Desulfobaculum bizertense DSM 18034</name>
    <dbReference type="NCBI Taxonomy" id="1121442"/>
    <lineage>
        <taxon>Bacteria</taxon>
        <taxon>Pseudomonadati</taxon>
        <taxon>Thermodesulfobacteriota</taxon>
        <taxon>Desulfovibrionia</taxon>
        <taxon>Desulfovibrionales</taxon>
        <taxon>Desulfovibrionaceae</taxon>
        <taxon>Desulfobaculum</taxon>
    </lineage>
</organism>
<dbReference type="OrthoDB" id="5432324at2"/>
<accession>A0A1T4WKC9</accession>
<gene>
    <name evidence="1" type="ORF">SAMN02745702_02386</name>
</gene>
<dbReference type="RefSeq" id="WP_078685665.1">
    <property type="nucleotide sequence ID" value="NZ_FUYA01000008.1"/>
</dbReference>
<evidence type="ECO:0000313" key="1">
    <source>
        <dbReference type="EMBL" id="SKA77806.1"/>
    </source>
</evidence>
<sequence length="89" mass="9890">MEEKQAQLLKMIQSLYPEAESHGVTLHVEQEVDGGDWLVTIRKDADELRTHISDQEATDCLEGKKCVHLGMQIGTFIKNYCLGGGSCIV</sequence>
<protein>
    <submittedName>
        <fullName evidence="1">Uncharacterized protein</fullName>
    </submittedName>
</protein>
<keyword evidence="2" id="KW-1185">Reference proteome</keyword>
<dbReference type="EMBL" id="FUYA01000008">
    <property type="protein sequence ID" value="SKA77806.1"/>
    <property type="molecule type" value="Genomic_DNA"/>
</dbReference>